<dbReference type="Pfam" id="PF00528">
    <property type="entry name" value="BPD_transp_1"/>
    <property type="match status" value="1"/>
</dbReference>
<keyword evidence="3" id="KW-1003">Cell membrane</keyword>
<evidence type="ECO:0000256" key="1">
    <source>
        <dbReference type="ARBA" id="ARBA00004651"/>
    </source>
</evidence>
<comment type="similarity">
    <text evidence="7">Belongs to the binding-protein-dependent transport system permease family.</text>
</comment>
<proteinExistence type="inferred from homology"/>
<feature type="transmembrane region" description="Helical" evidence="7">
    <location>
        <begin position="200"/>
        <end position="222"/>
    </location>
</feature>
<feature type="transmembrane region" description="Helical" evidence="7">
    <location>
        <begin position="126"/>
        <end position="148"/>
    </location>
</feature>
<dbReference type="AlphaFoldDB" id="A0A917SCR6"/>
<organism evidence="9 10">
    <name type="scientific">Microlunatus endophyticus</name>
    <dbReference type="NCBI Taxonomy" id="1716077"/>
    <lineage>
        <taxon>Bacteria</taxon>
        <taxon>Bacillati</taxon>
        <taxon>Actinomycetota</taxon>
        <taxon>Actinomycetes</taxon>
        <taxon>Propionibacteriales</taxon>
        <taxon>Propionibacteriaceae</taxon>
        <taxon>Microlunatus</taxon>
    </lineage>
</organism>
<evidence type="ECO:0000313" key="10">
    <source>
        <dbReference type="Proteomes" id="UP000613840"/>
    </source>
</evidence>
<keyword evidence="5 7" id="KW-1133">Transmembrane helix</keyword>
<dbReference type="Proteomes" id="UP000613840">
    <property type="component" value="Unassembled WGS sequence"/>
</dbReference>
<keyword evidence="10" id="KW-1185">Reference proteome</keyword>
<feature type="transmembrane region" description="Helical" evidence="7">
    <location>
        <begin position="228"/>
        <end position="248"/>
    </location>
</feature>
<feature type="transmembrane region" description="Helical" evidence="7">
    <location>
        <begin position="93"/>
        <end position="114"/>
    </location>
</feature>
<keyword evidence="6 7" id="KW-0472">Membrane</keyword>
<evidence type="ECO:0000256" key="4">
    <source>
        <dbReference type="ARBA" id="ARBA00022692"/>
    </source>
</evidence>
<evidence type="ECO:0000259" key="8">
    <source>
        <dbReference type="PROSITE" id="PS50928"/>
    </source>
</evidence>
<dbReference type="Gene3D" id="1.10.3720.10">
    <property type="entry name" value="MetI-like"/>
    <property type="match status" value="1"/>
</dbReference>
<gene>
    <name evidence="9" type="ORF">GCM10011575_33610</name>
</gene>
<comment type="caution">
    <text evidence="9">The sequence shown here is derived from an EMBL/GenBank/DDBJ whole genome shotgun (WGS) entry which is preliminary data.</text>
</comment>
<evidence type="ECO:0000256" key="6">
    <source>
        <dbReference type="ARBA" id="ARBA00023136"/>
    </source>
</evidence>
<keyword evidence="2 7" id="KW-0813">Transport</keyword>
<reference evidence="9" key="2">
    <citation type="submission" date="2020-09" db="EMBL/GenBank/DDBJ databases">
        <authorList>
            <person name="Sun Q."/>
            <person name="Zhou Y."/>
        </authorList>
    </citation>
    <scope>NUCLEOTIDE SEQUENCE</scope>
    <source>
        <strain evidence="9">CGMCC 4.7306</strain>
    </source>
</reference>
<evidence type="ECO:0000313" key="9">
    <source>
        <dbReference type="EMBL" id="GGL72613.1"/>
    </source>
</evidence>
<feature type="domain" description="ABC transmembrane type-1" evidence="8">
    <location>
        <begin position="89"/>
        <end position="279"/>
    </location>
</feature>
<sequence>MSTEAQLAPPKAIPAPSAADAHAARFVARGARWIFMLVLAIAFATPLLWMLATSLKSETDLSAHTLSLIPQHFVWSNYGQAFTAISPFLWNSVQLAVINVVGVLVISSIAAYAFARLEFAGRDIAFFFVLATAIIPSIVLLIPQYIIFQRIGWVDTQLPLWVPRVMTPVFGTFLLRQAFMGLPRELDDAAKIDGVSIFGIYWRILLPQVRPAVAAVAVFTFIESWNDLFGPLIFINSTNLATLPLALAQFSGQYFSTTTLLMAASAISILPVIVVFLLAQRYFVQGIAASGLR</sequence>
<dbReference type="RefSeq" id="WP_188896538.1">
    <property type="nucleotide sequence ID" value="NZ_BMMZ01000009.1"/>
</dbReference>
<dbReference type="PANTHER" id="PTHR43744:SF12">
    <property type="entry name" value="ABC TRANSPORTER PERMEASE PROTEIN MG189-RELATED"/>
    <property type="match status" value="1"/>
</dbReference>
<dbReference type="CDD" id="cd06261">
    <property type="entry name" value="TM_PBP2"/>
    <property type="match status" value="1"/>
</dbReference>
<dbReference type="InterPro" id="IPR000515">
    <property type="entry name" value="MetI-like"/>
</dbReference>
<evidence type="ECO:0000256" key="2">
    <source>
        <dbReference type="ARBA" id="ARBA00022448"/>
    </source>
</evidence>
<dbReference type="InterPro" id="IPR035906">
    <property type="entry name" value="MetI-like_sf"/>
</dbReference>
<accession>A0A917SCR6</accession>
<comment type="subcellular location">
    <subcellularLocation>
        <location evidence="1 7">Cell membrane</location>
        <topology evidence="1 7">Multi-pass membrane protein</topology>
    </subcellularLocation>
</comment>
<feature type="transmembrane region" description="Helical" evidence="7">
    <location>
        <begin position="33"/>
        <end position="52"/>
    </location>
</feature>
<feature type="transmembrane region" description="Helical" evidence="7">
    <location>
        <begin position="260"/>
        <end position="283"/>
    </location>
</feature>
<dbReference type="SUPFAM" id="SSF161098">
    <property type="entry name" value="MetI-like"/>
    <property type="match status" value="1"/>
</dbReference>
<dbReference type="GO" id="GO:0055085">
    <property type="term" value="P:transmembrane transport"/>
    <property type="evidence" value="ECO:0007669"/>
    <property type="project" value="InterPro"/>
</dbReference>
<name>A0A917SCR6_9ACTN</name>
<dbReference type="PANTHER" id="PTHR43744">
    <property type="entry name" value="ABC TRANSPORTER PERMEASE PROTEIN MG189-RELATED-RELATED"/>
    <property type="match status" value="1"/>
</dbReference>
<dbReference type="PROSITE" id="PS50928">
    <property type="entry name" value="ABC_TM1"/>
    <property type="match status" value="1"/>
</dbReference>
<evidence type="ECO:0000256" key="5">
    <source>
        <dbReference type="ARBA" id="ARBA00022989"/>
    </source>
</evidence>
<reference evidence="9" key="1">
    <citation type="journal article" date="2014" name="Int. J. Syst. Evol. Microbiol.">
        <title>Complete genome sequence of Corynebacterium casei LMG S-19264T (=DSM 44701T), isolated from a smear-ripened cheese.</title>
        <authorList>
            <consortium name="US DOE Joint Genome Institute (JGI-PGF)"/>
            <person name="Walter F."/>
            <person name="Albersmeier A."/>
            <person name="Kalinowski J."/>
            <person name="Ruckert C."/>
        </authorList>
    </citation>
    <scope>NUCLEOTIDE SEQUENCE</scope>
    <source>
        <strain evidence="9">CGMCC 4.7306</strain>
    </source>
</reference>
<protein>
    <submittedName>
        <fullName evidence="9">ABC transporter permease</fullName>
    </submittedName>
</protein>
<evidence type="ECO:0000256" key="3">
    <source>
        <dbReference type="ARBA" id="ARBA00022475"/>
    </source>
</evidence>
<dbReference type="EMBL" id="BMMZ01000009">
    <property type="protein sequence ID" value="GGL72613.1"/>
    <property type="molecule type" value="Genomic_DNA"/>
</dbReference>
<keyword evidence="4 7" id="KW-0812">Transmembrane</keyword>
<evidence type="ECO:0000256" key="7">
    <source>
        <dbReference type="RuleBase" id="RU363032"/>
    </source>
</evidence>
<dbReference type="GO" id="GO:0005886">
    <property type="term" value="C:plasma membrane"/>
    <property type="evidence" value="ECO:0007669"/>
    <property type="project" value="UniProtKB-SubCell"/>
</dbReference>